<reference evidence="5 6" key="1">
    <citation type="submission" date="2018-08" db="EMBL/GenBank/DDBJ databases">
        <title>Genome Sequence of Clavibacter michiganensis Subspecies type strains, and the Atypical Peach-Colored Strains Isolated from Tomato.</title>
        <authorList>
            <person name="Osdaghi E."/>
            <person name="Portier P."/>
            <person name="Briand M."/>
            <person name="Jacques M.-A."/>
        </authorList>
    </citation>
    <scope>NUCLEOTIDE SEQUENCE [LARGE SCALE GENOMIC DNA]</scope>
    <source>
        <strain evidence="5 6">CFBP 7493</strain>
    </source>
</reference>
<feature type="domain" description="Methyltransferase" evidence="4">
    <location>
        <begin position="47"/>
        <end position="136"/>
    </location>
</feature>
<evidence type="ECO:0000313" key="6">
    <source>
        <dbReference type="Proteomes" id="UP000266298"/>
    </source>
</evidence>
<dbReference type="EMBL" id="QWEC01000194">
    <property type="protein sequence ID" value="RII96392.1"/>
    <property type="molecule type" value="Genomic_DNA"/>
</dbReference>
<name>A0A399NQF3_9MICO</name>
<accession>A0A399NQF3</accession>
<sequence length="251" mass="26797">MESESARKTRVRPFYASRADAYDAIVSTPVEGWIDEIRAHRASGSLLDAGCGTGRHAEALARAGFEVELADASPTILAVARTRNPGIRAHLADICTMDLGRRFDVVACRGVLNDMLADAERSAAVERLAAHVAPGGVLVLDVRDRDATRDRAGSTTTSEGALPDGRTVRFRSSTTWADPLVRVTELHEILTPGAPTEAEPYDFAMRPWTRPELVDALGAAGLVDVAIATAAHRPSGDRLVAVGRRPLTPEG</sequence>
<dbReference type="RefSeq" id="WP_051629207.1">
    <property type="nucleotide sequence ID" value="NZ_QWEC01000194.1"/>
</dbReference>
<dbReference type="Proteomes" id="UP000266298">
    <property type="component" value="Unassembled WGS sequence"/>
</dbReference>
<evidence type="ECO:0000313" key="5">
    <source>
        <dbReference type="EMBL" id="RII96392.1"/>
    </source>
</evidence>
<dbReference type="InterPro" id="IPR041698">
    <property type="entry name" value="Methyltransf_25"/>
</dbReference>
<dbReference type="PANTHER" id="PTHR43464:SF19">
    <property type="entry name" value="UBIQUINONE BIOSYNTHESIS O-METHYLTRANSFERASE, MITOCHONDRIAL"/>
    <property type="match status" value="1"/>
</dbReference>
<dbReference type="GO" id="GO:0008168">
    <property type="term" value="F:methyltransferase activity"/>
    <property type="evidence" value="ECO:0007669"/>
    <property type="project" value="UniProtKB-KW"/>
</dbReference>
<dbReference type="AlphaFoldDB" id="A0A399NQF3"/>
<dbReference type="PANTHER" id="PTHR43464">
    <property type="entry name" value="METHYLTRANSFERASE"/>
    <property type="match status" value="1"/>
</dbReference>
<keyword evidence="3" id="KW-0949">S-adenosyl-L-methionine</keyword>
<dbReference type="CDD" id="cd02440">
    <property type="entry name" value="AdoMet_MTases"/>
    <property type="match status" value="1"/>
</dbReference>
<keyword evidence="1 5" id="KW-0489">Methyltransferase</keyword>
<evidence type="ECO:0000256" key="2">
    <source>
        <dbReference type="ARBA" id="ARBA00022679"/>
    </source>
</evidence>
<evidence type="ECO:0000256" key="3">
    <source>
        <dbReference type="ARBA" id="ARBA00022691"/>
    </source>
</evidence>
<evidence type="ECO:0000259" key="4">
    <source>
        <dbReference type="Pfam" id="PF13649"/>
    </source>
</evidence>
<dbReference type="GO" id="GO:0032259">
    <property type="term" value="P:methylation"/>
    <property type="evidence" value="ECO:0007669"/>
    <property type="project" value="UniProtKB-KW"/>
</dbReference>
<dbReference type="Pfam" id="PF13649">
    <property type="entry name" value="Methyltransf_25"/>
    <property type="match status" value="1"/>
</dbReference>
<comment type="caution">
    <text evidence="5">The sequence shown here is derived from an EMBL/GenBank/DDBJ whole genome shotgun (WGS) entry which is preliminary data.</text>
</comment>
<dbReference type="InterPro" id="IPR029063">
    <property type="entry name" value="SAM-dependent_MTases_sf"/>
</dbReference>
<proteinExistence type="predicted"/>
<protein>
    <submittedName>
        <fullName evidence="5">Class I SAM-dependent methyltransferase</fullName>
    </submittedName>
</protein>
<dbReference type="Gene3D" id="3.40.50.150">
    <property type="entry name" value="Vaccinia Virus protein VP39"/>
    <property type="match status" value="1"/>
</dbReference>
<gene>
    <name evidence="5" type="ORF">DZF96_11565</name>
</gene>
<keyword evidence="2 5" id="KW-0808">Transferase</keyword>
<dbReference type="SUPFAM" id="SSF53335">
    <property type="entry name" value="S-adenosyl-L-methionine-dependent methyltransferases"/>
    <property type="match status" value="1"/>
</dbReference>
<evidence type="ECO:0000256" key="1">
    <source>
        <dbReference type="ARBA" id="ARBA00022603"/>
    </source>
</evidence>
<organism evidence="5 6">
    <name type="scientific">Clavibacter michiganensis</name>
    <dbReference type="NCBI Taxonomy" id="28447"/>
    <lineage>
        <taxon>Bacteria</taxon>
        <taxon>Bacillati</taxon>
        <taxon>Actinomycetota</taxon>
        <taxon>Actinomycetes</taxon>
        <taxon>Micrococcales</taxon>
        <taxon>Microbacteriaceae</taxon>
        <taxon>Clavibacter</taxon>
    </lineage>
</organism>
<dbReference type="Gene3D" id="2.20.130.10">
    <property type="entry name" value="CAC2371-like domains"/>
    <property type="match status" value="1"/>
</dbReference>